<keyword evidence="2" id="KW-1185">Reference proteome</keyword>
<dbReference type="RefSeq" id="WP_283754295.1">
    <property type="nucleotide sequence ID" value="NZ_JAQOSP010000091.1"/>
</dbReference>
<dbReference type="Proteomes" id="UP001235303">
    <property type="component" value="Unassembled WGS sequence"/>
</dbReference>
<protein>
    <submittedName>
        <fullName evidence="1">Uncharacterized protein</fullName>
    </submittedName>
</protein>
<reference evidence="1 2" key="1">
    <citation type="submission" date="2023-01" db="EMBL/GenBank/DDBJ databases">
        <title>Novel diversity within Roseofilum (Cyanobacteria; Desertifilaceae) from marine benthic mats with descriptions of four novel species.</title>
        <authorList>
            <person name="Wang Y."/>
            <person name="Berthold D.E."/>
            <person name="Hu J."/>
            <person name="Lefler F.W."/>
            <person name="Laughinghouse H.D. IV."/>
        </authorList>
    </citation>
    <scope>NUCLEOTIDE SEQUENCE [LARGE SCALE GENOMIC DNA]</scope>
    <source>
        <strain evidence="1 2">BLCC-M154</strain>
    </source>
</reference>
<gene>
    <name evidence="1" type="ORF">PMG71_13965</name>
</gene>
<evidence type="ECO:0000313" key="1">
    <source>
        <dbReference type="EMBL" id="MDJ1170536.1"/>
    </source>
</evidence>
<evidence type="ECO:0000313" key="2">
    <source>
        <dbReference type="Proteomes" id="UP001235303"/>
    </source>
</evidence>
<dbReference type="EMBL" id="JAQOSP010000091">
    <property type="protein sequence ID" value="MDJ1170536.1"/>
    <property type="molecule type" value="Genomic_DNA"/>
</dbReference>
<comment type="caution">
    <text evidence="1">The sequence shown here is derived from an EMBL/GenBank/DDBJ whole genome shotgun (WGS) entry which is preliminary data.</text>
</comment>
<sequence length="384" mass="45213">MPKSEKLQATDEQLTQIEARRNALDWSTGDDSDALIEAARVLIFGSSNGDLPARITEERITRKELCVRAKYNKWKINEQIEKSELERSDIDQLIGDRILVPQGISYRSWKDFRGQKDLDKRAFKAYWVALGLSLEELGLITPGKLRANRLYRAILTLDHTEQLHRLTTIGCYRPKVGTFLINTQCRCSRAWLMWRLETEILACDDDSADQIQRYSLNVLSTDNIQSIKDTIKQKVYQFSRGNYNLIIRLDNIDQLDRDQFENFSQSLEDWKSMIQESENYFILYLIDGNTNNNWREQYEQFKFPITQHLTLTELTMGLPSIHRAVKKTPEYQFDVLARQILDNTNEGQVSLILENIYHYLKDHFKQNFEFNLDLQGETRWFNYP</sequence>
<name>A0ABT7AUF0_9CYAN</name>
<accession>A0ABT7AUF0</accession>
<proteinExistence type="predicted"/>
<organism evidence="1 2">
    <name type="scientific">Roseofilum acuticapitatum BLCC-M154</name>
    <dbReference type="NCBI Taxonomy" id="3022444"/>
    <lineage>
        <taxon>Bacteria</taxon>
        <taxon>Bacillati</taxon>
        <taxon>Cyanobacteriota</taxon>
        <taxon>Cyanophyceae</taxon>
        <taxon>Desertifilales</taxon>
        <taxon>Desertifilaceae</taxon>
        <taxon>Roseofilum</taxon>
        <taxon>Roseofilum acuticapitatum</taxon>
    </lineage>
</organism>